<evidence type="ECO:0000256" key="1">
    <source>
        <dbReference type="SAM" id="Phobius"/>
    </source>
</evidence>
<organism evidence="2 3">
    <name type="scientific">Actinomadura darangshiensis</name>
    <dbReference type="NCBI Taxonomy" id="705336"/>
    <lineage>
        <taxon>Bacteria</taxon>
        <taxon>Bacillati</taxon>
        <taxon>Actinomycetota</taxon>
        <taxon>Actinomycetes</taxon>
        <taxon>Streptosporangiales</taxon>
        <taxon>Thermomonosporaceae</taxon>
        <taxon>Actinomadura</taxon>
    </lineage>
</organism>
<dbReference type="EMBL" id="SMKY01000298">
    <property type="protein sequence ID" value="TDD66940.1"/>
    <property type="molecule type" value="Genomic_DNA"/>
</dbReference>
<gene>
    <name evidence="2" type="ORF">E1293_38590</name>
</gene>
<evidence type="ECO:0000313" key="3">
    <source>
        <dbReference type="Proteomes" id="UP000295578"/>
    </source>
</evidence>
<protein>
    <submittedName>
        <fullName evidence="2">Uncharacterized protein</fullName>
    </submittedName>
</protein>
<feature type="transmembrane region" description="Helical" evidence="1">
    <location>
        <begin position="67"/>
        <end position="85"/>
    </location>
</feature>
<name>A0A4R5A769_9ACTN</name>
<dbReference type="OrthoDB" id="8084250at2"/>
<feature type="transmembrane region" description="Helical" evidence="1">
    <location>
        <begin position="41"/>
        <end position="60"/>
    </location>
</feature>
<keyword evidence="1" id="KW-0472">Membrane</keyword>
<sequence length="102" mass="10707">MWQTIGLSLLGGVMGGNAFPHFVHGITRKRYPNLTGNGPVPNFIGGWAGLVLAALLLYWAHGDQHPAAAFGSAALGVLLIGLLHAGPGAFGRREAQERPVTR</sequence>
<dbReference type="RefSeq" id="WP_132203690.1">
    <property type="nucleotide sequence ID" value="NZ_SMKY01000298.1"/>
</dbReference>
<reference evidence="2 3" key="1">
    <citation type="submission" date="2019-03" db="EMBL/GenBank/DDBJ databases">
        <title>Draft genome sequences of novel Actinobacteria.</title>
        <authorList>
            <person name="Sahin N."/>
            <person name="Ay H."/>
            <person name="Saygin H."/>
        </authorList>
    </citation>
    <scope>NUCLEOTIDE SEQUENCE [LARGE SCALE GENOMIC DNA]</scope>
    <source>
        <strain evidence="2 3">DSM 45941</strain>
    </source>
</reference>
<keyword evidence="1" id="KW-1133">Transmembrane helix</keyword>
<accession>A0A4R5A769</accession>
<keyword evidence="1" id="KW-0812">Transmembrane</keyword>
<dbReference type="AlphaFoldDB" id="A0A4R5A769"/>
<proteinExistence type="predicted"/>
<dbReference type="Proteomes" id="UP000295578">
    <property type="component" value="Unassembled WGS sequence"/>
</dbReference>
<keyword evidence="3" id="KW-1185">Reference proteome</keyword>
<comment type="caution">
    <text evidence="2">The sequence shown here is derived from an EMBL/GenBank/DDBJ whole genome shotgun (WGS) entry which is preliminary data.</text>
</comment>
<evidence type="ECO:0000313" key="2">
    <source>
        <dbReference type="EMBL" id="TDD66940.1"/>
    </source>
</evidence>